<dbReference type="Proteomes" id="UP001163321">
    <property type="component" value="Chromosome 13"/>
</dbReference>
<dbReference type="EMBL" id="CM047592">
    <property type="protein sequence ID" value="KAI9917825.1"/>
    <property type="molecule type" value="Genomic_DNA"/>
</dbReference>
<gene>
    <name evidence="1" type="ORF">PsorP6_012670</name>
</gene>
<sequence>MPRKLDIKFFFIRKQPPLIFYFNIHTRSPTYCAVLSNLMRLSYLGLATTATLFASYGPLVAAIRDGFENADAANATYTVSTGNDFPQEDRAPSRLRLVGRGNMKRTMAFPPNTQAATALYNYLEQYVGDDLASRYHHSNQVRLEIIRQLHGQGLTPSDLRDHFSNTEYNIDNHPKYIPALFYDLWEEAVSSGRLN</sequence>
<comment type="caution">
    <text evidence="1">The sequence shown here is derived from an EMBL/GenBank/DDBJ whole genome shotgun (WGS) entry which is preliminary data.</text>
</comment>
<proteinExistence type="predicted"/>
<evidence type="ECO:0000313" key="2">
    <source>
        <dbReference type="Proteomes" id="UP001163321"/>
    </source>
</evidence>
<keyword evidence="2" id="KW-1185">Reference proteome</keyword>
<protein>
    <submittedName>
        <fullName evidence="1">Uncharacterized protein</fullName>
    </submittedName>
</protein>
<accession>A0ACC0WIB8</accession>
<evidence type="ECO:0000313" key="1">
    <source>
        <dbReference type="EMBL" id="KAI9917825.1"/>
    </source>
</evidence>
<organism evidence="1 2">
    <name type="scientific">Peronosclerospora sorghi</name>
    <dbReference type="NCBI Taxonomy" id="230839"/>
    <lineage>
        <taxon>Eukaryota</taxon>
        <taxon>Sar</taxon>
        <taxon>Stramenopiles</taxon>
        <taxon>Oomycota</taxon>
        <taxon>Peronosporomycetes</taxon>
        <taxon>Peronosporales</taxon>
        <taxon>Peronosporaceae</taxon>
        <taxon>Peronosclerospora</taxon>
    </lineage>
</organism>
<reference evidence="1 2" key="1">
    <citation type="journal article" date="2022" name="bioRxiv">
        <title>The genome of the oomycete Peronosclerospora sorghi, a cosmopolitan pathogen of maize and sorghum, is inflated with dispersed pseudogenes.</title>
        <authorList>
            <person name="Fletcher K."/>
            <person name="Martin F."/>
            <person name="Isakeit T."/>
            <person name="Cavanaugh K."/>
            <person name="Magill C."/>
            <person name="Michelmore R."/>
        </authorList>
    </citation>
    <scope>NUCLEOTIDE SEQUENCE [LARGE SCALE GENOMIC DNA]</scope>
    <source>
        <strain evidence="1">P6</strain>
    </source>
</reference>
<name>A0ACC0WIB8_9STRA</name>